<dbReference type="InterPro" id="IPR001789">
    <property type="entry name" value="Sig_transdc_resp-reg_receiver"/>
</dbReference>
<evidence type="ECO:0000256" key="4">
    <source>
        <dbReference type="PROSITE-ProRule" id="PRU00169"/>
    </source>
</evidence>
<accession>A0A1H9WZZ2</accession>
<reference evidence="6 7" key="1">
    <citation type="submission" date="2016-10" db="EMBL/GenBank/DDBJ databases">
        <authorList>
            <person name="de Groot N.N."/>
        </authorList>
    </citation>
    <scope>NUCLEOTIDE SEQUENCE [LARGE SCALE GENOMIC DNA]</scope>
    <source>
        <strain evidence="6 7">AR40</strain>
    </source>
</reference>
<dbReference type="CDD" id="cd00156">
    <property type="entry name" value="REC"/>
    <property type="match status" value="1"/>
</dbReference>
<dbReference type="SMART" id="SM00448">
    <property type="entry name" value="REC"/>
    <property type="match status" value="1"/>
</dbReference>
<name>A0A1H9WZZ2_BUTFI</name>
<dbReference type="EMBL" id="FOGJ01000038">
    <property type="protein sequence ID" value="SES39361.1"/>
    <property type="molecule type" value="Genomic_DNA"/>
</dbReference>
<comment type="function">
    <text evidence="3">May play the central regulatory role in sporulation. It may be an element of the effector pathway responsible for the activation of sporulation genes in response to nutritional stress. Spo0A may act in concert with spo0H (a sigma factor) to control the expression of some genes that are critical to the sporulation process.</text>
</comment>
<dbReference type="Proteomes" id="UP000182584">
    <property type="component" value="Unassembled WGS sequence"/>
</dbReference>
<gene>
    <name evidence="6" type="ORF">SAMN04487884_1388</name>
</gene>
<evidence type="ECO:0000313" key="6">
    <source>
        <dbReference type="EMBL" id="SES39361.1"/>
    </source>
</evidence>
<protein>
    <recommendedName>
        <fullName evidence="1">Stage 0 sporulation protein A homolog</fullName>
    </recommendedName>
</protein>
<dbReference type="PANTHER" id="PTHR44591:SF3">
    <property type="entry name" value="RESPONSE REGULATORY DOMAIN-CONTAINING PROTEIN"/>
    <property type="match status" value="1"/>
</dbReference>
<evidence type="ECO:0000256" key="3">
    <source>
        <dbReference type="ARBA" id="ARBA00024867"/>
    </source>
</evidence>
<evidence type="ECO:0000313" key="7">
    <source>
        <dbReference type="Proteomes" id="UP000182584"/>
    </source>
</evidence>
<dbReference type="InterPro" id="IPR050595">
    <property type="entry name" value="Bact_response_regulator"/>
</dbReference>
<organism evidence="6 7">
    <name type="scientific">Butyrivibrio fibrisolvens</name>
    <dbReference type="NCBI Taxonomy" id="831"/>
    <lineage>
        <taxon>Bacteria</taxon>
        <taxon>Bacillati</taxon>
        <taxon>Bacillota</taxon>
        <taxon>Clostridia</taxon>
        <taxon>Lachnospirales</taxon>
        <taxon>Lachnospiraceae</taxon>
        <taxon>Butyrivibrio</taxon>
    </lineage>
</organism>
<dbReference type="Pfam" id="PF00072">
    <property type="entry name" value="Response_reg"/>
    <property type="match status" value="1"/>
</dbReference>
<evidence type="ECO:0000256" key="2">
    <source>
        <dbReference type="ARBA" id="ARBA00022553"/>
    </source>
</evidence>
<dbReference type="SUPFAM" id="SSF52172">
    <property type="entry name" value="CheY-like"/>
    <property type="match status" value="1"/>
</dbReference>
<feature type="domain" description="Response regulatory" evidence="5">
    <location>
        <begin position="118"/>
        <end position="233"/>
    </location>
</feature>
<sequence>MVDAIKKNLESVGFVVVKSTLAVKDLKQHVDDCEIFLMYLGDYIMDSFDGLVFIKDICIERDKSLNVIGDVLEFEELKRTIPEGLIENSFTRPIDVKQMVEVMLEVADKSNSDNKKKSILLADDDPTFLKLAKEWLSEDYKVTIVGSGMQVITYLAKNTPDLILLDYEMPVTTGTQVMEMIRSESETSSIPVIFLTGKDDKESVTKVLSLKPQGYILKGAGRDNLLNQISDFFEIKKNKKY</sequence>
<keyword evidence="2 4" id="KW-0597">Phosphoprotein</keyword>
<dbReference type="GO" id="GO:0000160">
    <property type="term" value="P:phosphorelay signal transduction system"/>
    <property type="evidence" value="ECO:0007669"/>
    <property type="project" value="InterPro"/>
</dbReference>
<evidence type="ECO:0000256" key="1">
    <source>
        <dbReference type="ARBA" id="ARBA00018672"/>
    </source>
</evidence>
<evidence type="ECO:0000259" key="5">
    <source>
        <dbReference type="PROSITE" id="PS50110"/>
    </source>
</evidence>
<dbReference type="AlphaFoldDB" id="A0A1H9WZZ2"/>
<proteinExistence type="predicted"/>
<dbReference type="Gene3D" id="3.40.50.2300">
    <property type="match status" value="1"/>
</dbReference>
<feature type="modified residue" description="4-aspartylphosphate" evidence="4">
    <location>
        <position position="166"/>
    </location>
</feature>
<dbReference type="PANTHER" id="PTHR44591">
    <property type="entry name" value="STRESS RESPONSE REGULATOR PROTEIN 1"/>
    <property type="match status" value="1"/>
</dbReference>
<dbReference type="InterPro" id="IPR011006">
    <property type="entry name" value="CheY-like_superfamily"/>
</dbReference>
<dbReference type="PROSITE" id="PS50110">
    <property type="entry name" value="RESPONSE_REGULATORY"/>
    <property type="match status" value="1"/>
</dbReference>